<accession>A0A5E4VFC3</accession>
<keyword evidence="5 10" id="KW-0560">Oxidoreductase</keyword>
<evidence type="ECO:0000256" key="7">
    <source>
        <dbReference type="ARBA" id="ARBA00039751"/>
    </source>
</evidence>
<comment type="similarity">
    <text evidence="2">Belongs to the DAMOX/DASOX family.</text>
</comment>
<proteinExistence type="inferred from homology"/>
<dbReference type="GeneID" id="300404662"/>
<gene>
    <name evidence="10" type="primary">aao</name>
    <name evidence="10" type="ORF">PPN31114_02637</name>
</gene>
<evidence type="ECO:0000256" key="3">
    <source>
        <dbReference type="ARBA" id="ARBA00022630"/>
    </source>
</evidence>
<dbReference type="AlphaFoldDB" id="A0A5E4VFC3"/>
<keyword evidence="4" id="KW-0274">FAD</keyword>
<dbReference type="RefSeq" id="WP_174988008.1">
    <property type="nucleotide sequence ID" value="NZ_CABPSK010000002.1"/>
</dbReference>
<organism evidence="10 11">
    <name type="scientific">Pandoraea pneumonica</name>
    <dbReference type="NCBI Taxonomy" id="2508299"/>
    <lineage>
        <taxon>Bacteria</taxon>
        <taxon>Pseudomonadati</taxon>
        <taxon>Pseudomonadota</taxon>
        <taxon>Betaproteobacteria</taxon>
        <taxon>Burkholderiales</taxon>
        <taxon>Burkholderiaceae</taxon>
        <taxon>Pandoraea</taxon>
    </lineage>
</organism>
<dbReference type="InterPro" id="IPR006076">
    <property type="entry name" value="FAD-dep_OxRdtase"/>
</dbReference>
<dbReference type="PANTHER" id="PTHR11530:SF11">
    <property type="entry name" value="D-ASPARTATE OXIDASE"/>
    <property type="match status" value="1"/>
</dbReference>
<dbReference type="GO" id="GO:0005737">
    <property type="term" value="C:cytoplasm"/>
    <property type="evidence" value="ECO:0007669"/>
    <property type="project" value="TreeGrafter"/>
</dbReference>
<evidence type="ECO:0000313" key="10">
    <source>
        <dbReference type="EMBL" id="VVE10851.1"/>
    </source>
</evidence>
<evidence type="ECO:0000256" key="1">
    <source>
        <dbReference type="ARBA" id="ARBA00001974"/>
    </source>
</evidence>
<feature type="domain" description="FAD dependent oxidoreductase" evidence="9">
    <location>
        <begin position="5"/>
        <end position="308"/>
    </location>
</feature>
<dbReference type="SUPFAM" id="SSF54373">
    <property type="entry name" value="FAD-linked reductases, C-terminal domain"/>
    <property type="match status" value="1"/>
</dbReference>
<evidence type="ECO:0000256" key="5">
    <source>
        <dbReference type="ARBA" id="ARBA00023002"/>
    </source>
</evidence>
<sequence>MTRQRVIVVGAGVSGLTTAVTLEMAGCDVEIHAAEAPAQTTSALAAAIWHPFYQAPDLVYLENARQTYSAMARLSEDEASGVTMRPLTEYFARDTGTPWWAECVPKVVRLGNDGGVPSRYACAYRMPVPVADTTRYLGYLTTMFLDLGGRFVLARVEDPGALLDDVDCVVNCCGYGGAAFGDGAMSLSRAVVLRARRHEAVTGCFVDDSDVLRPTYIVERSHDIILGGTADPDMTSTVIGERQVSDIVRRCAGLCEGVTSLDILDARVGFRPMRRTARVERDATHAGLLHNYGHGGGGFTLSWGCANQVLRLMNESAVH</sequence>
<dbReference type="Proteomes" id="UP000366945">
    <property type="component" value="Unassembled WGS sequence"/>
</dbReference>
<name>A0A5E4VFC3_9BURK</name>
<evidence type="ECO:0000256" key="2">
    <source>
        <dbReference type="ARBA" id="ARBA00006730"/>
    </source>
</evidence>
<dbReference type="InterPro" id="IPR006181">
    <property type="entry name" value="D-amino_acid_oxidase_CS"/>
</dbReference>
<evidence type="ECO:0000256" key="4">
    <source>
        <dbReference type="ARBA" id="ARBA00022827"/>
    </source>
</evidence>
<dbReference type="Gene3D" id="3.40.50.720">
    <property type="entry name" value="NAD(P)-binding Rossmann-like Domain"/>
    <property type="match status" value="1"/>
</dbReference>
<dbReference type="SUPFAM" id="SSF51971">
    <property type="entry name" value="Nucleotide-binding domain"/>
    <property type="match status" value="1"/>
</dbReference>
<keyword evidence="3" id="KW-0285">Flavoprotein</keyword>
<protein>
    <recommendedName>
        <fullName evidence="7">D-amino-acid oxidase</fullName>
        <ecNumber evidence="6">1.4.3.3</ecNumber>
    </recommendedName>
</protein>
<dbReference type="GO" id="GO:0071949">
    <property type="term" value="F:FAD binding"/>
    <property type="evidence" value="ECO:0007669"/>
    <property type="project" value="InterPro"/>
</dbReference>
<comment type="cofactor">
    <cofactor evidence="1">
        <name>FAD</name>
        <dbReference type="ChEBI" id="CHEBI:57692"/>
    </cofactor>
</comment>
<evidence type="ECO:0000259" key="9">
    <source>
        <dbReference type="Pfam" id="PF01266"/>
    </source>
</evidence>
<dbReference type="PROSITE" id="PS00677">
    <property type="entry name" value="DAO"/>
    <property type="match status" value="1"/>
</dbReference>
<dbReference type="PANTHER" id="PTHR11530">
    <property type="entry name" value="D-AMINO ACID OXIDASE"/>
    <property type="match status" value="1"/>
</dbReference>
<dbReference type="EMBL" id="CABPSK010000002">
    <property type="protein sequence ID" value="VVE10851.1"/>
    <property type="molecule type" value="Genomic_DNA"/>
</dbReference>
<dbReference type="GO" id="GO:0019478">
    <property type="term" value="P:D-amino acid catabolic process"/>
    <property type="evidence" value="ECO:0007669"/>
    <property type="project" value="TreeGrafter"/>
</dbReference>
<dbReference type="Gene3D" id="3.30.9.10">
    <property type="entry name" value="D-Amino Acid Oxidase, subunit A, domain 2"/>
    <property type="match status" value="1"/>
</dbReference>
<dbReference type="Pfam" id="PF01266">
    <property type="entry name" value="DAO"/>
    <property type="match status" value="1"/>
</dbReference>
<dbReference type="GO" id="GO:0003884">
    <property type="term" value="F:D-amino-acid oxidase activity"/>
    <property type="evidence" value="ECO:0007669"/>
    <property type="project" value="UniProtKB-EC"/>
</dbReference>
<reference evidence="10 11" key="1">
    <citation type="submission" date="2019-08" db="EMBL/GenBank/DDBJ databases">
        <authorList>
            <person name="Peeters C."/>
        </authorList>
    </citation>
    <scope>NUCLEOTIDE SEQUENCE [LARGE SCALE GENOMIC DNA]</scope>
    <source>
        <strain evidence="10 11">LMG 31114</strain>
    </source>
</reference>
<evidence type="ECO:0000256" key="6">
    <source>
        <dbReference type="ARBA" id="ARBA00039101"/>
    </source>
</evidence>
<comment type="catalytic activity">
    <reaction evidence="8">
        <text>a D-alpha-amino acid + O2 + H2O = a 2-oxocarboxylate + H2O2 + NH4(+)</text>
        <dbReference type="Rhea" id="RHEA:21816"/>
        <dbReference type="ChEBI" id="CHEBI:15377"/>
        <dbReference type="ChEBI" id="CHEBI:15379"/>
        <dbReference type="ChEBI" id="CHEBI:16240"/>
        <dbReference type="ChEBI" id="CHEBI:28938"/>
        <dbReference type="ChEBI" id="CHEBI:35179"/>
        <dbReference type="ChEBI" id="CHEBI:59871"/>
        <dbReference type="EC" id="1.4.3.3"/>
    </reaction>
    <physiologicalReaction direction="left-to-right" evidence="8">
        <dbReference type="Rhea" id="RHEA:21817"/>
    </physiologicalReaction>
</comment>
<evidence type="ECO:0000313" key="11">
    <source>
        <dbReference type="Proteomes" id="UP000366945"/>
    </source>
</evidence>
<evidence type="ECO:0000256" key="8">
    <source>
        <dbReference type="ARBA" id="ARBA00049547"/>
    </source>
</evidence>
<dbReference type="EC" id="1.4.3.3" evidence="6"/>
<dbReference type="InterPro" id="IPR023209">
    <property type="entry name" value="DAO"/>
</dbReference>
<keyword evidence="11" id="KW-1185">Reference proteome</keyword>